<comment type="similarity">
    <text evidence="1">Belongs to the UPF0213 family.</text>
</comment>
<comment type="caution">
    <text evidence="3">The sequence shown here is derived from an EMBL/GenBank/DDBJ whole genome shotgun (WGS) entry which is preliminary data.</text>
</comment>
<sequence>MWFIYILLCTDGSLYTGISNDPDKRLAEHRHGKGGHFTRSHQPLKIIYREKCKNKGEALKREYQIKSWTREKKIRDLKLKTGHL</sequence>
<name>A0A1F6BB83_9BACT</name>
<evidence type="ECO:0000313" key="4">
    <source>
        <dbReference type="Proteomes" id="UP000176228"/>
    </source>
</evidence>
<protein>
    <recommendedName>
        <fullName evidence="2">GIY-YIG domain-containing protein</fullName>
    </recommendedName>
</protein>
<proteinExistence type="inferred from homology"/>
<dbReference type="InterPro" id="IPR035901">
    <property type="entry name" value="GIY-YIG_endonuc_sf"/>
</dbReference>
<dbReference type="InterPro" id="IPR050190">
    <property type="entry name" value="UPF0213_domain"/>
</dbReference>
<dbReference type="Gene3D" id="3.40.1440.10">
    <property type="entry name" value="GIY-YIG endonuclease"/>
    <property type="match status" value="1"/>
</dbReference>
<dbReference type="InterPro" id="IPR000305">
    <property type="entry name" value="GIY-YIG_endonuc"/>
</dbReference>
<dbReference type="AlphaFoldDB" id="A0A1F6BB83"/>
<evidence type="ECO:0000256" key="1">
    <source>
        <dbReference type="ARBA" id="ARBA00007435"/>
    </source>
</evidence>
<evidence type="ECO:0000313" key="3">
    <source>
        <dbReference type="EMBL" id="OGG34053.1"/>
    </source>
</evidence>
<dbReference type="EMBL" id="MFJU01000036">
    <property type="protein sequence ID" value="OGG34053.1"/>
    <property type="molecule type" value="Genomic_DNA"/>
</dbReference>
<evidence type="ECO:0000259" key="2">
    <source>
        <dbReference type="PROSITE" id="PS50164"/>
    </source>
</evidence>
<gene>
    <name evidence="3" type="ORF">A2968_07035</name>
</gene>
<reference evidence="3 4" key="1">
    <citation type="journal article" date="2016" name="Nat. Commun.">
        <title>Thousands of microbial genomes shed light on interconnected biogeochemical processes in an aquifer system.</title>
        <authorList>
            <person name="Anantharaman K."/>
            <person name="Brown C.T."/>
            <person name="Hug L.A."/>
            <person name="Sharon I."/>
            <person name="Castelle C.J."/>
            <person name="Probst A.J."/>
            <person name="Thomas B.C."/>
            <person name="Singh A."/>
            <person name="Wilkins M.J."/>
            <person name="Karaoz U."/>
            <person name="Brodie E.L."/>
            <person name="Williams K.H."/>
            <person name="Hubbard S.S."/>
            <person name="Banfield J.F."/>
        </authorList>
    </citation>
    <scope>NUCLEOTIDE SEQUENCE [LARGE SCALE GENOMIC DNA]</scope>
</reference>
<accession>A0A1F6BB83</accession>
<dbReference type="PROSITE" id="PS50164">
    <property type="entry name" value="GIY_YIG"/>
    <property type="match status" value="1"/>
</dbReference>
<organism evidence="3 4">
    <name type="scientific">Candidatus Gottesmanbacteria bacterium RIFCSPLOWO2_01_FULL_42_22</name>
    <dbReference type="NCBI Taxonomy" id="1798391"/>
    <lineage>
        <taxon>Bacteria</taxon>
        <taxon>Candidatus Gottesmaniibacteriota</taxon>
    </lineage>
</organism>
<dbReference type="Pfam" id="PF01541">
    <property type="entry name" value="GIY-YIG"/>
    <property type="match status" value="1"/>
</dbReference>
<dbReference type="CDD" id="cd10456">
    <property type="entry name" value="GIY-YIG_UPF0213"/>
    <property type="match status" value="1"/>
</dbReference>
<dbReference type="PANTHER" id="PTHR34477:SF1">
    <property type="entry name" value="UPF0213 PROTEIN YHBQ"/>
    <property type="match status" value="1"/>
</dbReference>
<dbReference type="STRING" id="1798391.A2968_07035"/>
<feature type="domain" description="GIY-YIG" evidence="2">
    <location>
        <begin position="1"/>
        <end position="75"/>
    </location>
</feature>
<dbReference type="PANTHER" id="PTHR34477">
    <property type="entry name" value="UPF0213 PROTEIN YHBQ"/>
    <property type="match status" value="1"/>
</dbReference>
<dbReference type="Proteomes" id="UP000176228">
    <property type="component" value="Unassembled WGS sequence"/>
</dbReference>
<dbReference type="SUPFAM" id="SSF82771">
    <property type="entry name" value="GIY-YIG endonuclease"/>
    <property type="match status" value="1"/>
</dbReference>